<sequence length="203" mass="22044">MRRDEKGQAVDARQRRSQTALHAAIIDLATARDVSTLTVSDITDRAGVNRSTFYAHAASAAELLCAALRSELDTIRDGYLAELRAGATTAATIRTGTARILGHLEGHRELYLRAFDAAGGDSGLREMLTVHFRFSVVATIETGMLEIPEDDGLGAFLADGTAAYLAAGSTGLMEAWLRLPAPRRPETYLAAYRRLLPPWWPFA</sequence>
<protein>
    <submittedName>
        <fullName evidence="4">Transcriptional regulator, TetR family</fullName>
    </submittedName>
</protein>
<feature type="domain" description="HTH tetR-type" evidence="3">
    <location>
        <begin position="15"/>
        <end position="75"/>
    </location>
</feature>
<dbReference type="PANTHER" id="PTHR43479:SF11">
    <property type="entry name" value="ACREF_ENVCD OPERON REPRESSOR-RELATED"/>
    <property type="match status" value="1"/>
</dbReference>
<evidence type="ECO:0000259" key="3">
    <source>
        <dbReference type="PROSITE" id="PS50977"/>
    </source>
</evidence>
<dbReference type="SUPFAM" id="SSF46689">
    <property type="entry name" value="Homeodomain-like"/>
    <property type="match status" value="1"/>
</dbReference>
<feature type="DNA-binding region" description="H-T-H motif" evidence="2">
    <location>
        <begin position="38"/>
        <end position="57"/>
    </location>
</feature>
<keyword evidence="5" id="KW-1185">Reference proteome</keyword>
<dbReference type="InterPro" id="IPR001647">
    <property type="entry name" value="HTH_TetR"/>
</dbReference>
<evidence type="ECO:0000313" key="4">
    <source>
        <dbReference type="EMBL" id="SMH40555.1"/>
    </source>
</evidence>
<name>A0A1X7NR37_9MICO</name>
<dbReference type="Pfam" id="PF00440">
    <property type="entry name" value="TetR_N"/>
    <property type="match status" value="1"/>
</dbReference>
<dbReference type="AlphaFoldDB" id="A0A1X7NR37"/>
<dbReference type="InterPro" id="IPR009057">
    <property type="entry name" value="Homeodomain-like_sf"/>
</dbReference>
<evidence type="ECO:0000313" key="5">
    <source>
        <dbReference type="Proteomes" id="UP000193711"/>
    </source>
</evidence>
<keyword evidence="1 2" id="KW-0238">DNA-binding</keyword>
<gene>
    <name evidence="4" type="ORF">SAMN06295885_1822</name>
</gene>
<organism evidence="4 5">
    <name type="scientific">Rathayibacter oskolensis</name>
    <dbReference type="NCBI Taxonomy" id="1891671"/>
    <lineage>
        <taxon>Bacteria</taxon>
        <taxon>Bacillati</taxon>
        <taxon>Actinomycetota</taxon>
        <taxon>Actinomycetes</taxon>
        <taxon>Micrococcales</taxon>
        <taxon>Microbacteriaceae</taxon>
        <taxon>Rathayibacter</taxon>
    </lineage>
</organism>
<dbReference type="PROSITE" id="PS50977">
    <property type="entry name" value="HTH_TETR_2"/>
    <property type="match status" value="1"/>
</dbReference>
<proteinExistence type="predicted"/>
<dbReference type="InterPro" id="IPR050624">
    <property type="entry name" value="HTH-type_Tx_Regulator"/>
</dbReference>
<evidence type="ECO:0000256" key="2">
    <source>
        <dbReference type="PROSITE-ProRule" id="PRU00335"/>
    </source>
</evidence>
<evidence type="ECO:0000256" key="1">
    <source>
        <dbReference type="ARBA" id="ARBA00023125"/>
    </source>
</evidence>
<dbReference type="OrthoDB" id="3193022at2"/>
<dbReference type="Proteomes" id="UP000193711">
    <property type="component" value="Unassembled WGS sequence"/>
</dbReference>
<accession>A0A1X7NR37</accession>
<reference evidence="5" key="1">
    <citation type="submission" date="2017-04" db="EMBL/GenBank/DDBJ databases">
        <authorList>
            <person name="Varghese N."/>
            <person name="Submissions S."/>
        </authorList>
    </citation>
    <scope>NUCLEOTIDE SEQUENCE [LARGE SCALE GENOMIC DNA]</scope>
    <source>
        <strain evidence="5">VKM Ac-2121</strain>
    </source>
</reference>
<dbReference type="GO" id="GO:0003677">
    <property type="term" value="F:DNA binding"/>
    <property type="evidence" value="ECO:0007669"/>
    <property type="project" value="UniProtKB-UniRule"/>
</dbReference>
<dbReference type="PANTHER" id="PTHR43479">
    <property type="entry name" value="ACREF/ENVCD OPERON REPRESSOR-RELATED"/>
    <property type="match status" value="1"/>
</dbReference>
<dbReference type="Gene3D" id="1.10.357.10">
    <property type="entry name" value="Tetracycline Repressor, domain 2"/>
    <property type="match status" value="1"/>
</dbReference>
<dbReference type="EMBL" id="FXBM01000001">
    <property type="protein sequence ID" value="SMH40555.1"/>
    <property type="molecule type" value="Genomic_DNA"/>
</dbReference>